<feature type="transmembrane region" description="Helical" evidence="1">
    <location>
        <begin position="141"/>
        <end position="166"/>
    </location>
</feature>
<keyword evidence="1" id="KW-0472">Membrane</keyword>
<feature type="transmembrane region" description="Helical" evidence="1">
    <location>
        <begin position="234"/>
        <end position="256"/>
    </location>
</feature>
<keyword evidence="3" id="KW-1185">Reference proteome</keyword>
<accession>A0A371IRX3</accession>
<proteinExistence type="predicted"/>
<keyword evidence="1" id="KW-1133">Transmembrane helix</keyword>
<protein>
    <submittedName>
        <fullName evidence="2">Uncharacterized protein</fullName>
    </submittedName>
</protein>
<name>A0A371IRX3_9FIRM</name>
<feature type="transmembrane region" description="Helical" evidence="1">
    <location>
        <begin position="7"/>
        <end position="29"/>
    </location>
</feature>
<feature type="transmembrane region" description="Helical" evidence="1">
    <location>
        <begin position="35"/>
        <end position="56"/>
    </location>
</feature>
<gene>
    <name evidence="2" type="ORF">CHF27_009305</name>
</gene>
<comment type="caution">
    <text evidence="2">The sequence shown here is derived from an EMBL/GenBank/DDBJ whole genome shotgun (WGS) entry which is preliminary data.</text>
</comment>
<evidence type="ECO:0000256" key="1">
    <source>
        <dbReference type="SAM" id="Phobius"/>
    </source>
</evidence>
<evidence type="ECO:0000313" key="3">
    <source>
        <dbReference type="Proteomes" id="UP000243494"/>
    </source>
</evidence>
<organism evidence="2 3">
    <name type="scientific">Romboutsia maritimum</name>
    <dbReference type="NCBI Taxonomy" id="2020948"/>
    <lineage>
        <taxon>Bacteria</taxon>
        <taxon>Bacillati</taxon>
        <taxon>Bacillota</taxon>
        <taxon>Clostridia</taxon>
        <taxon>Peptostreptococcales</taxon>
        <taxon>Peptostreptococcaceae</taxon>
        <taxon>Romboutsia</taxon>
    </lineage>
</organism>
<dbReference type="OrthoDB" id="2962700at2"/>
<reference evidence="2 3" key="1">
    <citation type="journal article" date="2017" name="Genome Announc.">
        <title>Draft Genome Sequence of Romboutsia maritimum sp. nov. Strain CCRI-22766(T), Isolated from Coastal Estuarine Mud.</title>
        <authorList>
            <person name="Maheux A.F."/>
            <person name="Boudreau D.K."/>
            <person name="Berube E."/>
            <person name="Boissinot M."/>
            <person name="Raymond F."/>
            <person name="Brodeur S."/>
            <person name="Corbeil J."/>
            <person name="Brightwell G."/>
            <person name="Broda D."/>
            <person name="Omar R.F."/>
            <person name="Bergeron M.G."/>
        </authorList>
    </citation>
    <scope>NUCLEOTIDE SEQUENCE [LARGE SCALE GENOMIC DNA]</scope>
    <source>
        <strain evidence="2 3">CCRI-22766</strain>
    </source>
</reference>
<evidence type="ECO:0000313" key="2">
    <source>
        <dbReference type="EMBL" id="RDY23236.1"/>
    </source>
</evidence>
<dbReference type="RefSeq" id="WP_095406557.1">
    <property type="nucleotide sequence ID" value="NZ_NOJZ02000016.1"/>
</dbReference>
<feature type="transmembrane region" description="Helical" evidence="1">
    <location>
        <begin position="205"/>
        <end position="228"/>
    </location>
</feature>
<dbReference type="Proteomes" id="UP000243494">
    <property type="component" value="Unassembled WGS sequence"/>
</dbReference>
<dbReference type="EMBL" id="NOJZ02000016">
    <property type="protein sequence ID" value="RDY23236.1"/>
    <property type="molecule type" value="Genomic_DNA"/>
</dbReference>
<keyword evidence="1" id="KW-0812">Transmembrane</keyword>
<feature type="transmembrane region" description="Helical" evidence="1">
    <location>
        <begin position="172"/>
        <end position="193"/>
    </location>
</feature>
<feature type="transmembrane region" description="Helical" evidence="1">
    <location>
        <begin position="101"/>
        <end position="121"/>
    </location>
</feature>
<dbReference type="AlphaFoldDB" id="A0A371IRX3"/>
<sequence>MNDLRSNLLSIIVISLVGLVINMLINTIFPSYNSNVYTIGFKVLIFISFLLMNYIFFRNSYKIPCGKVSKNVKYGILIGLMWMYGAIGYNSYLGIPIQNELIEIIKIFTPIIGMEFTLELIKRKNTTELQSNIREKRNSILIIGIFTLIYLGTRCASYCLNITISMYNEKPVYTLIWTIIMGVHIGIMYISLMKVSDIQRAIIECVKFGMGMFGTNWLTFSIISYINYSYKFNILEVLLTCSIDIAAVTLACYFAVGIDCNNIKGMKNMGQ</sequence>
<feature type="transmembrane region" description="Helical" evidence="1">
    <location>
        <begin position="76"/>
        <end position="95"/>
    </location>
</feature>